<protein>
    <recommendedName>
        <fullName evidence="3">Secreted protein</fullName>
    </recommendedName>
</protein>
<name>A0ABD3C4U5_9LAMI</name>
<evidence type="ECO:0008006" key="3">
    <source>
        <dbReference type="Google" id="ProtNLM"/>
    </source>
</evidence>
<evidence type="ECO:0000313" key="2">
    <source>
        <dbReference type="Proteomes" id="UP001632038"/>
    </source>
</evidence>
<evidence type="ECO:0000313" key="1">
    <source>
        <dbReference type="EMBL" id="KAL3623837.1"/>
    </source>
</evidence>
<gene>
    <name evidence="1" type="ORF">CASFOL_032653</name>
</gene>
<dbReference type="Proteomes" id="UP001632038">
    <property type="component" value="Unassembled WGS sequence"/>
</dbReference>
<proteinExistence type="predicted"/>
<dbReference type="AlphaFoldDB" id="A0ABD3C4U5"/>
<dbReference type="EMBL" id="JAVIJP010000054">
    <property type="protein sequence ID" value="KAL3623837.1"/>
    <property type="molecule type" value="Genomic_DNA"/>
</dbReference>
<organism evidence="1 2">
    <name type="scientific">Castilleja foliolosa</name>
    <dbReference type="NCBI Taxonomy" id="1961234"/>
    <lineage>
        <taxon>Eukaryota</taxon>
        <taxon>Viridiplantae</taxon>
        <taxon>Streptophyta</taxon>
        <taxon>Embryophyta</taxon>
        <taxon>Tracheophyta</taxon>
        <taxon>Spermatophyta</taxon>
        <taxon>Magnoliopsida</taxon>
        <taxon>eudicotyledons</taxon>
        <taxon>Gunneridae</taxon>
        <taxon>Pentapetalae</taxon>
        <taxon>asterids</taxon>
        <taxon>lamiids</taxon>
        <taxon>Lamiales</taxon>
        <taxon>Orobanchaceae</taxon>
        <taxon>Pedicularideae</taxon>
        <taxon>Castillejinae</taxon>
        <taxon>Castilleja</taxon>
    </lineage>
</organism>
<sequence>MESLRMQPALMITTMAVMAADTVVDAANMVADMAKAVAIAATADAVTKVVAGAAISPVRRPMLSLN</sequence>
<comment type="caution">
    <text evidence="1">The sequence shown here is derived from an EMBL/GenBank/DDBJ whole genome shotgun (WGS) entry which is preliminary data.</text>
</comment>
<accession>A0ABD3C4U5</accession>
<reference evidence="2" key="1">
    <citation type="journal article" date="2024" name="IScience">
        <title>Strigolactones Initiate the Formation of Haustorium-like Structures in Castilleja.</title>
        <authorList>
            <person name="Buerger M."/>
            <person name="Peterson D."/>
            <person name="Chory J."/>
        </authorList>
    </citation>
    <scope>NUCLEOTIDE SEQUENCE [LARGE SCALE GENOMIC DNA]</scope>
</reference>
<keyword evidence="2" id="KW-1185">Reference proteome</keyword>